<dbReference type="EMBL" id="BAAAHQ010000023">
    <property type="protein sequence ID" value="GAA0937794.1"/>
    <property type="molecule type" value="Genomic_DNA"/>
</dbReference>
<comment type="caution">
    <text evidence="2">The sequence shown here is derived from an EMBL/GenBank/DDBJ whole genome shotgun (WGS) entry which is preliminary data.</text>
</comment>
<feature type="compositionally biased region" description="Polar residues" evidence="1">
    <location>
        <begin position="58"/>
        <end position="69"/>
    </location>
</feature>
<feature type="region of interest" description="Disordered" evidence="1">
    <location>
        <begin position="46"/>
        <end position="92"/>
    </location>
</feature>
<evidence type="ECO:0000256" key="1">
    <source>
        <dbReference type="SAM" id="MobiDB-lite"/>
    </source>
</evidence>
<name>A0ABN1Q5V6_9ACTN</name>
<accession>A0ABN1Q5V6</accession>
<reference evidence="2 3" key="1">
    <citation type="journal article" date="2019" name="Int. J. Syst. Evol. Microbiol.">
        <title>The Global Catalogue of Microorganisms (GCM) 10K type strain sequencing project: providing services to taxonomists for standard genome sequencing and annotation.</title>
        <authorList>
            <consortium name="The Broad Institute Genomics Platform"/>
            <consortium name="The Broad Institute Genome Sequencing Center for Infectious Disease"/>
            <person name="Wu L."/>
            <person name="Ma J."/>
        </authorList>
    </citation>
    <scope>NUCLEOTIDE SEQUENCE [LARGE SCALE GENOMIC DNA]</scope>
    <source>
        <strain evidence="2 3">JCM 11136</strain>
    </source>
</reference>
<sequence length="92" mass="9637">MSTAAERKITELRGDGVTLTAASEEYLSTARVANPNTHRAHASAIDHTIAQLGGGTRRPTSPTMRSATRSPHYGASANPRRGTATEPQSPPG</sequence>
<evidence type="ECO:0000313" key="3">
    <source>
        <dbReference type="Proteomes" id="UP001501578"/>
    </source>
</evidence>
<dbReference type="Proteomes" id="UP001501578">
    <property type="component" value="Unassembled WGS sequence"/>
</dbReference>
<gene>
    <name evidence="2" type="ORF">GCM10009560_47390</name>
</gene>
<evidence type="ECO:0000313" key="2">
    <source>
        <dbReference type="EMBL" id="GAA0937794.1"/>
    </source>
</evidence>
<dbReference type="RefSeq" id="WP_343952155.1">
    <property type="nucleotide sequence ID" value="NZ_BAAAHQ010000023.1"/>
</dbReference>
<proteinExistence type="predicted"/>
<organism evidence="2 3">
    <name type="scientific">Nonomuraea longicatena</name>
    <dbReference type="NCBI Taxonomy" id="83682"/>
    <lineage>
        <taxon>Bacteria</taxon>
        <taxon>Bacillati</taxon>
        <taxon>Actinomycetota</taxon>
        <taxon>Actinomycetes</taxon>
        <taxon>Streptosporangiales</taxon>
        <taxon>Streptosporangiaceae</taxon>
        <taxon>Nonomuraea</taxon>
    </lineage>
</organism>
<protein>
    <submittedName>
        <fullName evidence="2">Uncharacterized protein</fullName>
    </submittedName>
</protein>
<keyword evidence="3" id="KW-1185">Reference proteome</keyword>